<dbReference type="SMART" id="SM00899">
    <property type="entry name" value="FeoA"/>
    <property type="match status" value="1"/>
</dbReference>
<dbReference type="GO" id="GO:0046983">
    <property type="term" value="F:protein dimerization activity"/>
    <property type="evidence" value="ECO:0007669"/>
    <property type="project" value="InterPro"/>
</dbReference>
<dbReference type="FunFam" id="1.10.60.10:FF:000004">
    <property type="entry name" value="DtxR family transcriptional regulator"/>
    <property type="match status" value="1"/>
</dbReference>
<dbReference type="PANTHER" id="PTHR33238:SF11">
    <property type="entry name" value="TRANSCRIPTIONAL REGULATOR MNTR"/>
    <property type="match status" value="1"/>
</dbReference>
<evidence type="ECO:0000259" key="13">
    <source>
        <dbReference type="PROSITE" id="PS50944"/>
    </source>
</evidence>
<dbReference type="PROSITE" id="PS50944">
    <property type="entry name" value="HTH_DTXR"/>
    <property type="match status" value="1"/>
</dbReference>
<evidence type="ECO:0000256" key="9">
    <source>
        <dbReference type="ARBA" id="ARBA00023159"/>
    </source>
</evidence>
<dbReference type="GO" id="GO:0005737">
    <property type="term" value="C:cytoplasm"/>
    <property type="evidence" value="ECO:0007669"/>
    <property type="project" value="UniProtKB-SubCell"/>
</dbReference>
<dbReference type="InterPro" id="IPR036388">
    <property type="entry name" value="WH-like_DNA-bd_sf"/>
</dbReference>
<keyword evidence="7" id="KW-0805">Transcription regulation</keyword>
<evidence type="ECO:0000313" key="14">
    <source>
        <dbReference type="EMBL" id="MBD3689114.1"/>
    </source>
</evidence>
<evidence type="ECO:0000256" key="7">
    <source>
        <dbReference type="ARBA" id="ARBA00023015"/>
    </source>
</evidence>
<evidence type="ECO:0000256" key="1">
    <source>
        <dbReference type="ARBA" id="ARBA00004496"/>
    </source>
</evidence>
<accession>A0A8I0G8J0</accession>
<keyword evidence="9" id="KW-0010">Activator</keyword>
<keyword evidence="11" id="KW-0464">Manganese</keyword>
<dbReference type="Pfam" id="PF01325">
    <property type="entry name" value="Fe_dep_repress"/>
    <property type="match status" value="1"/>
</dbReference>
<keyword evidence="8" id="KW-0238">DNA-binding</keyword>
<dbReference type="EMBL" id="JACRUO010000001">
    <property type="protein sequence ID" value="MBD3689114.1"/>
    <property type="molecule type" value="Genomic_DNA"/>
</dbReference>
<dbReference type="SMART" id="SM00529">
    <property type="entry name" value="HTH_DTXR"/>
    <property type="match status" value="1"/>
</dbReference>
<comment type="similarity">
    <text evidence="2">Belongs to the DtxR/MntR family.</text>
</comment>
<protein>
    <recommendedName>
        <fullName evidence="12">Manganese transport regulator</fullName>
    </recommendedName>
</protein>
<dbReference type="GO" id="GO:0046914">
    <property type="term" value="F:transition metal ion binding"/>
    <property type="evidence" value="ECO:0007669"/>
    <property type="project" value="InterPro"/>
</dbReference>
<dbReference type="CDD" id="cd00090">
    <property type="entry name" value="HTH_ARSR"/>
    <property type="match status" value="1"/>
</dbReference>
<name>A0A8I0G8J0_9ACTO</name>
<dbReference type="Proteomes" id="UP000627538">
    <property type="component" value="Unassembled WGS sequence"/>
</dbReference>
<dbReference type="AlphaFoldDB" id="A0A8I0G8J0"/>
<dbReference type="InterPro" id="IPR022687">
    <property type="entry name" value="HTH_DTXR"/>
</dbReference>
<dbReference type="InterPro" id="IPR036421">
    <property type="entry name" value="Fe_dep_repressor_sf"/>
</dbReference>
<keyword evidence="5" id="KW-0678">Repressor</keyword>
<evidence type="ECO:0000256" key="2">
    <source>
        <dbReference type="ARBA" id="ARBA00007871"/>
    </source>
</evidence>
<sequence length="227" mass="24572">MSASARAWDSAVTQDYVKHIYSATEWGGKPISVTGLAARVGVTASTASETVRRLADAGLVEHTPYRGVELTAAGQERALVMIRRHRVVETYLHARLGYDWDEVHEEAEALEHAVSDRLIERMDAELGHPATDPHGDPIPSAGGAVDYPAYVDLTKLGQGRSSVVLRISDHEPALLRFFEEHGVRPGITVCIAEEREYAGTIVVEVGDGGVDSLELAPQAAQAVWVRA</sequence>
<comment type="subunit">
    <text evidence="3">Homodimer.</text>
</comment>
<dbReference type="GO" id="GO:0045892">
    <property type="term" value="P:negative regulation of DNA-templated transcription"/>
    <property type="evidence" value="ECO:0007669"/>
    <property type="project" value="TreeGrafter"/>
</dbReference>
<keyword evidence="6" id="KW-0408">Iron</keyword>
<feature type="domain" description="HTH dtxR-type" evidence="13">
    <location>
        <begin position="1"/>
        <end position="71"/>
    </location>
</feature>
<dbReference type="PANTHER" id="PTHR33238">
    <property type="entry name" value="IRON (METAL) DEPENDENT REPRESSOR, DTXR FAMILY"/>
    <property type="match status" value="1"/>
</dbReference>
<dbReference type="InterPro" id="IPR007167">
    <property type="entry name" value="Fe-transptr_FeoA-like"/>
</dbReference>
<dbReference type="GO" id="GO:0003700">
    <property type="term" value="F:DNA-binding transcription factor activity"/>
    <property type="evidence" value="ECO:0007669"/>
    <property type="project" value="InterPro"/>
</dbReference>
<dbReference type="Gene3D" id="1.10.60.10">
    <property type="entry name" value="Iron dependent repressor, metal binding and dimerisation domain"/>
    <property type="match status" value="1"/>
</dbReference>
<reference evidence="14 15" key="1">
    <citation type="submission" date="2020-08" db="EMBL/GenBank/DDBJ databases">
        <title>Winkia gen. nov., sp. nov., isolated from faeces of the Anser albifrons in China.</title>
        <authorList>
            <person name="Liu Q."/>
        </authorList>
    </citation>
    <scope>NUCLEOTIDE SEQUENCE [LARGE SCALE GENOMIC DNA]</scope>
    <source>
        <strain evidence="14 15">C62</strain>
    </source>
</reference>
<dbReference type="InterPro" id="IPR050536">
    <property type="entry name" value="DtxR_MntR_Metal-Reg"/>
</dbReference>
<dbReference type="Gene3D" id="2.30.30.90">
    <property type="match status" value="1"/>
</dbReference>
<evidence type="ECO:0000256" key="6">
    <source>
        <dbReference type="ARBA" id="ARBA00023004"/>
    </source>
</evidence>
<proteinExistence type="inferred from homology"/>
<dbReference type="Pfam" id="PF04023">
    <property type="entry name" value="FeoA"/>
    <property type="match status" value="1"/>
</dbReference>
<keyword evidence="15" id="KW-1185">Reference proteome</keyword>
<dbReference type="SUPFAM" id="SSF47979">
    <property type="entry name" value="Iron-dependent repressor protein, dimerization domain"/>
    <property type="match status" value="1"/>
</dbReference>
<comment type="subcellular location">
    <subcellularLocation>
        <location evidence="1">Cytoplasm</location>
    </subcellularLocation>
</comment>
<organism evidence="14 15">
    <name type="scientific">Nanchangia anserum</name>
    <dbReference type="NCBI Taxonomy" id="2692125"/>
    <lineage>
        <taxon>Bacteria</taxon>
        <taxon>Bacillati</taxon>
        <taxon>Actinomycetota</taxon>
        <taxon>Actinomycetes</taxon>
        <taxon>Actinomycetales</taxon>
        <taxon>Actinomycetaceae</taxon>
        <taxon>Nanchangia</taxon>
    </lineage>
</organism>
<dbReference type="SUPFAM" id="SSF46785">
    <property type="entry name" value="Winged helix' DNA-binding domain"/>
    <property type="match status" value="1"/>
</dbReference>
<comment type="caution">
    <text evidence="14">The sequence shown here is derived from an EMBL/GenBank/DDBJ whole genome shotgun (WGS) entry which is preliminary data.</text>
</comment>
<keyword evidence="10" id="KW-0804">Transcription</keyword>
<dbReference type="InterPro" id="IPR036390">
    <property type="entry name" value="WH_DNA-bd_sf"/>
</dbReference>
<dbReference type="GO" id="GO:0003677">
    <property type="term" value="F:DNA binding"/>
    <property type="evidence" value="ECO:0007669"/>
    <property type="project" value="UniProtKB-KW"/>
</dbReference>
<dbReference type="Pfam" id="PF02742">
    <property type="entry name" value="Fe_dep_repr_C"/>
    <property type="match status" value="1"/>
</dbReference>
<evidence type="ECO:0000313" key="15">
    <source>
        <dbReference type="Proteomes" id="UP000627538"/>
    </source>
</evidence>
<dbReference type="InterPro" id="IPR011991">
    <property type="entry name" value="ArsR-like_HTH"/>
</dbReference>
<evidence type="ECO:0000256" key="3">
    <source>
        <dbReference type="ARBA" id="ARBA00011738"/>
    </source>
</evidence>
<dbReference type="Gene3D" id="1.10.10.10">
    <property type="entry name" value="Winged helix-like DNA-binding domain superfamily/Winged helix DNA-binding domain"/>
    <property type="match status" value="1"/>
</dbReference>
<dbReference type="InterPro" id="IPR038157">
    <property type="entry name" value="FeoA_core_dom"/>
</dbReference>
<gene>
    <name evidence="14" type="ORF">H8R10_02545</name>
</gene>
<evidence type="ECO:0000256" key="11">
    <source>
        <dbReference type="ARBA" id="ARBA00023211"/>
    </source>
</evidence>
<evidence type="ECO:0000256" key="4">
    <source>
        <dbReference type="ARBA" id="ARBA00022490"/>
    </source>
</evidence>
<evidence type="ECO:0000256" key="12">
    <source>
        <dbReference type="ARBA" id="ARBA00032593"/>
    </source>
</evidence>
<evidence type="ECO:0000256" key="10">
    <source>
        <dbReference type="ARBA" id="ARBA00023163"/>
    </source>
</evidence>
<evidence type="ECO:0000256" key="5">
    <source>
        <dbReference type="ARBA" id="ARBA00022491"/>
    </source>
</evidence>
<dbReference type="SUPFAM" id="SSF50037">
    <property type="entry name" value="C-terminal domain of transcriptional repressors"/>
    <property type="match status" value="1"/>
</dbReference>
<dbReference type="InterPro" id="IPR022689">
    <property type="entry name" value="Iron_dep_repressor"/>
</dbReference>
<dbReference type="InterPro" id="IPR008988">
    <property type="entry name" value="Transcriptional_repressor_C"/>
</dbReference>
<dbReference type="InterPro" id="IPR001367">
    <property type="entry name" value="Fe_dep_repressor"/>
</dbReference>
<evidence type="ECO:0000256" key="8">
    <source>
        <dbReference type="ARBA" id="ARBA00023125"/>
    </source>
</evidence>
<dbReference type="RefSeq" id="WP_191071185.1">
    <property type="nucleotide sequence ID" value="NZ_CP060506.1"/>
</dbReference>
<keyword evidence="4" id="KW-0963">Cytoplasm</keyword>